<evidence type="ECO:0000313" key="7">
    <source>
        <dbReference type="Proteomes" id="UP000199598"/>
    </source>
</evidence>
<dbReference type="Gene3D" id="3.40.50.10310">
    <property type="entry name" value="Creatininase"/>
    <property type="match status" value="1"/>
</dbReference>
<evidence type="ECO:0000256" key="1">
    <source>
        <dbReference type="ARBA" id="ARBA00001947"/>
    </source>
</evidence>
<comment type="cofactor">
    <cofactor evidence="1">
        <name>Zn(2+)</name>
        <dbReference type="ChEBI" id="CHEBI:29105"/>
    </cofactor>
</comment>
<dbReference type="RefSeq" id="WP_093517112.1">
    <property type="nucleotide sequence ID" value="NZ_FOSK01000001.1"/>
</dbReference>
<protein>
    <submittedName>
        <fullName evidence="6">Creatinine amidohydrolase</fullName>
    </submittedName>
</protein>
<dbReference type="PANTHER" id="PTHR35005:SF1">
    <property type="entry name" value="2-AMINO-5-FORMYLAMINO-6-RIBOSYLAMINOPYRIMIDIN-4(3H)-ONE 5'-MONOPHOSPHATE DEFORMYLASE"/>
    <property type="match status" value="1"/>
</dbReference>
<evidence type="ECO:0000256" key="4">
    <source>
        <dbReference type="ARBA" id="ARBA00022833"/>
    </source>
</evidence>
<keyword evidence="3" id="KW-0378">Hydrolase</keyword>
<dbReference type="InterPro" id="IPR003785">
    <property type="entry name" value="Creatininase/forma_Hydrolase"/>
</dbReference>
<reference evidence="6 7" key="1">
    <citation type="submission" date="2016-10" db="EMBL/GenBank/DDBJ databases">
        <authorList>
            <person name="Varghese N."/>
            <person name="Submissions S."/>
        </authorList>
    </citation>
    <scope>NUCLEOTIDE SEQUENCE [LARGE SCALE GENOMIC DNA]</scope>
    <source>
        <strain evidence="6 7">DSM 16392</strain>
    </source>
</reference>
<evidence type="ECO:0000256" key="5">
    <source>
        <dbReference type="ARBA" id="ARBA00024029"/>
    </source>
</evidence>
<organism evidence="6 7">
    <name type="scientific">Pseudovibrio ascidiaceicola</name>
    <dbReference type="NCBI Taxonomy" id="285279"/>
    <lineage>
        <taxon>Bacteria</taxon>
        <taxon>Pseudomonadati</taxon>
        <taxon>Pseudomonadota</taxon>
        <taxon>Alphaproteobacteria</taxon>
        <taxon>Hyphomicrobiales</taxon>
        <taxon>Stappiaceae</taxon>
        <taxon>Pseudovibrio</taxon>
    </lineage>
</organism>
<dbReference type="PANTHER" id="PTHR35005">
    <property type="entry name" value="3-DEHYDRO-SCYLLO-INOSOSE HYDROLASE"/>
    <property type="match status" value="1"/>
</dbReference>
<keyword evidence="4" id="KW-0862">Zinc</keyword>
<proteinExistence type="inferred from homology"/>
<evidence type="ECO:0000256" key="2">
    <source>
        <dbReference type="ARBA" id="ARBA00022723"/>
    </source>
</evidence>
<sequence>MFPRRYWMDFKTTDFENVDAQRTIAILPTAAVEQHGPHLPLGVDTYINEGMLETLCARAPEALDFRILPLQCIGKSDEHIHAPGTLSLRADTAAKHWIDIGSSVAACGIRKMIIANSHGGNLDLIGIVARELRIRCKMLVGKCHWSSFGAPKGLFSEEELKFGLHGGDEETSLMLHFRADLVDMQHAQDFRSTAQDLDENARLGPTGLPSYGWIASDLNPHGTVGNAANASSEKGRLTAEHQVDGFIEFLRETADFDINRFD</sequence>
<dbReference type="EMBL" id="FOSK01000001">
    <property type="protein sequence ID" value="SFK03004.1"/>
    <property type="molecule type" value="Genomic_DNA"/>
</dbReference>
<name>A0A1I3W5S9_9HYPH</name>
<gene>
    <name evidence="6" type="ORF">SAMN04488518_101844</name>
</gene>
<dbReference type="Proteomes" id="UP000199598">
    <property type="component" value="Unassembled WGS sequence"/>
</dbReference>
<dbReference type="InterPro" id="IPR024087">
    <property type="entry name" value="Creatininase-like_sf"/>
</dbReference>
<dbReference type="SUPFAM" id="SSF102215">
    <property type="entry name" value="Creatininase"/>
    <property type="match status" value="1"/>
</dbReference>
<comment type="caution">
    <text evidence="6">The sequence shown here is derived from an EMBL/GenBank/DDBJ whole genome shotgun (WGS) entry which is preliminary data.</text>
</comment>
<evidence type="ECO:0000256" key="3">
    <source>
        <dbReference type="ARBA" id="ARBA00022801"/>
    </source>
</evidence>
<dbReference type="Pfam" id="PF02633">
    <property type="entry name" value="Creatininase"/>
    <property type="match status" value="1"/>
</dbReference>
<evidence type="ECO:0000313" key="6">
    <source>
        <dbReference type="EMBL" id="SFK03004.1"/>
    </source>
</evidence>
<keyword evidence="7" id="KW-1185">Reference proteome</keyword>
<keyword evidence="2" id="KW-0479">Metal-binding</keyword>
<comment type="similarity">
    <text evidence="5">Belongs to the creatininase superfamily.</text>
</comment>
<accession>A0A1I3W5S9</accession>